<dbReference type="Pfam" id="PF03594">
    <property type="entry name" value="BenE"/>
    <property type="match status" value="1"/>
</dbReference>
<feature type="transmembrane region" description="Helical" evidence="2">
    <location>
        <begin position="207"/>
        <end position="226"/>
    </location>
</feature>
<feature type="transmembrane region" description="Helical" evidence="2">
    <location>
        <begin position="170"/>
        <end position="187"/>
    </location>
</feature>
<protein>
    <submittedName>
        <fullName evidence="3">Benzoate/H(+) symporter BenE family transporter</fullName>
    </submittedName>
</protein>
<feature type="transmembrane region" description="Helical" evidence="2">
    <location>
        <begin position="118"/>
        <end position="139"/>
    </location>
</feature>
<gene>
    <name evidence="3" type="ORF">AB0I59_12040</name>
</gene>
<feature type="transmembrane region" description="Helical" evidence="2">
    <location>
        <begin position="361"/>
        <end position="382"/>
    </location>
</feature>
<feature type="transmembrane region" description="Helical" evidence="2">
    <location>
        <begin position="319"/>
        <end position="341"/>
    </location>
</feature>
<feature type="transmembrane region" description="Helical" evidence="2">
    <location>
        <begin position="40"/>
        <end position="60"/>
    </location>
</feature>
<evidence type="ECO:0000313" key="3">
    <source>
        <dbReference type="EMBL" id="MEV0969357.1"/>
    </source>
</evidence>
<name>A0ABV3GDF0_MICGL</name>
<feature type="transmembrane region" description="Helical" evidence="2">
    <location>
        <begin position="247"/>
        <end position="277"/>
    </location>
</feature>
<accession>A0ABV3GDF0</accession>
<feature type="region of interest" description="Disordered" evidence="1">
    <location>
        <begin position="393"/>
        <end position="463"/>
    </location>
</feature>
<dbReference type="EMBL" id="JBFALK010000005">
    <property type="protein sequence ID" value="MEV0969357.1"/>
    <property type="molecule type" value="Genomic_DNA"/>
</dbReference>
<sequence>MGRVLQPILAGVVLAIVGFASSFAVVLAGLRAVGADQAQATSGLLVLCLAMGALGIGLGLRYRMPMSVAWSTPGAALLVSVGSEGAGDRADYRAALGAFAVTGLLFVLAGLSDRFSRLLHAIPAPLAGAMLAGVLLPLCLAPVQAVVRFPGPAIPIVVAWAVLFRFARRWAVPGALLVTIAVILLTQPRAEHGAGLWPAVTVETPSFSAGALIGIAIPLFIVTMASQNVAGMSMLATYGYHPRLRPILTTTGLATMAVAPFGGHAVNLAAITTALAAGPDAHPDRDRRWIASVTGGVVYIVLGLSIGLTVSLIASSPPLLIETVAGLALLATLGSAVQAAVADERQRDAAVVTFVVTASGVAPFGIGAAFWGLVAGLAFRALSGGLRGRSKAAVSATSTPPATSAATSTPPATPMPSATSTPPATPMPSATSMPSTPSVTGAPSATPAAPPSPVAGTGGAHGS</sequence>
<keyword evidence="4" id="KW-1185">Reference proteome</keyword>
<reference evidence="3 4" key="1">
    <citation type="submission" date="2024-06" db="EMBL/GenBank/DDBJ databases">
        <title>The Natural Products Discovery Center: Release of the First 8490 Sequenced Strains for Exploring Actinobacteria Biosynthetic Diversity.</title>
        <authorList>
            <person name="Kalkreuter E."/>
            <person name="Kautsar S.A."/>
            <person name="Yang D."/>
            <person name="Bader C.D."/>
            <person name="Teijaro C.N."/>
            <person name="Fluegel L."/>
            <person name="Davis C.M."/>
            <person name="Simpson J.R."/>
            <person name="Lauterbach L."/>
            <person name="Steele A.D."/>
            <person name="Gui C."/>
            <person name="Meng S."/>
            <person name="Li G."/>
            <person name="Viehrig K."/>
            <person name="Ye F."/>
            <person name="Su P."/>
            <person name="Kiefer A.F."/>
            <person name="Nichols A."/>
            <person name="Cepeda A.J."/>
            <person name="Yan W."/>
            <person name="Fan B."/>
            <person name="Jiang Y."/>
            <person name="Adhikari A."/>
            <person name="Zheng C.-J."/>
            <person name="Schuster L."/>
            <person name="Cowan T.M."/>
            <person name="Smanski M.J."/>
            <person name="Chevrette M.G."/>
            <person name="De Carvalho L.P.S."/>
            <person name="Shen B."/>
        </authorList>
    </citation>
    <scope>NUCLEOTIDE SEQUENCE [LARGE SCALE GENOMIC DNA]</scope>
    <source>
        <strain evidence="3 4">NPDC050100</strain>
    </source>
</reference>
<keyword evidence="2" id="KW-0472">Membrane</keyword>
<feature type="transmembrane region" description="Helical" evidence="2">
    <location>
        <begin position="145"/>
        <end position="163"/>
    </location>
</feature>
<dbReference type="PANTHER" id="PTHR30199:SF0">
    <property type="entry name" value="INNER MEMBRANE PROTEIN YDCO"/>
    <property type="match status" value="1"/>
</dbReference>
<evidence type="ECO:0000256" key="2">
    <source>
        <dbReference type="SAM" id="Phobius"/>
    </source>
</evidence>
<dbReference type="Proteomes" id="UP001551675">
    <property type="component" value="Unassembled WGS sequence"/>
</dbReference>
<dbReference type="PANTHER" id="PTHR30199">
    <property type="entry name" value="MFS FAMILY TRANSPORTER, PREDICTED SUBSTRATE BENZOATE"/>
    <property type="match status" value="1"/>
</dbReference>
<feature type="transmembrane region" description="Helical" evidence="2">
    <location>
        <begin position="289"/>
        <end position="312"/>
    </location>
</feature>
<evidence type="ECO:0000256" key="1">
    <source>
        <dbReference type="SAM" id="MobiDB-lite"/>
    </source>
</evidence>
<keyword evidence="2" id="KW-0812">Transmembrane</keyword>
<evidence type="ECO:0000313" key="4">
    <source>
        <dbReference type="Proteomes" id="UP001551675"/>
    </source>
</evidence>
<organism evidence="3 4">
    <name type="scientific">Microtetraspora glauca</name>
    <dbReference type="NCBI Taxonomy" id="1996"/>
    <lineage>
        <taxon>Bacteria</taxon>
        <taxon>Bacillati</taxon>
        <taxon>Actinomycetota</taxon>
        <taxon>Actinomycetes</taxon>
        <taxon>Streptosporangiales</taxon>
        <taxon>Streptosporangiaceae</taxon>
        <taxon>Microtetraspora</taxon>
    </lineage>
</organism>
<feature type="transmembrane region" description="Helical" evidence="2">
    <location>
        <begin position="92"/>
        <end position="111"/>
    </location>
</feature>
<proteinExistence type="predicted"/>
<dbReference type="RefSeq" id="WP_358132280.1">
    <property type="nucleotide sequence ID" value="NZ_JBFALK010000005.1"/>
</dbReference>
<feature type="compositionally biased region" description="Low complexity" evidence="1">
    <location>
        <begin position="393"/>
        <end position="447"/>
    </location>
</feature>
<comment type="caution">
    <text evidence="3">The sequence shown here is derived from an EMBL/GenBank/DDBJ whole genome shotgun (WGS) entry which is preliminary data.</text>
</comment>
<dbReference type="InterPro" id="IPR004711">
    <property type="entry name" value="Benzoate_Transporter"/>
</dbReference>
<dbReference type="NCBIfam" id="TIGR00843">
    <property type="entry name" value="benE"/>
    <property type="match status" value="1"/>
</dbReference>
<keyword evidence="2" id="KW-1133">Transmembrane helix</keyword>